<feature type="region of interest" description="Disordered" evidence="1">
    <location>
        <begin position="1"/>
        <end position="87"/>
    </location>
</feature>
<sequence length="196" mass="22436">MASKRRNMFQKSKTQETTENVRFEMVPFQGPPDDVRDVDEAVLRVDAKTTHPRRPFPPFLRGTRSPRTRDLPRSPPATPTTATTPRNSVEVVPTRTRARFRIRTLYLCIPSYFSPTLKIAKADAPYYYRLVGLPFFDDGLRSDPNTPVLTCTVRVHGLAWSGADYNFKNKNVETSQDVLHLKVPYLESTTRNADYT</sequence>
<feature type="compositionally biased region" description="Basic and acidic residues" evidence="1">
    <location>
        <begin position="33"/>
        <end position="49"/>
    </location>
</feature>
<name>A0ABD0Z5A1_9HEMI</name>
<dbReference type="EMBL" id="JBFDAA010000006">
    <property type="protein sequence ID" value="KAL1131258.1"/>
    <property type="molecule type" value="Genomic_DNA"/>
</dbReference>
<evidence type="ECO:0000313" key="3">
    <source>
        <dbReference type="Proteomes" id="UP001558652"/>
    </source>
</evidence>
<gene>
    <name evidence="2" type="ORF">AAG570_010876</name>
</gene>
<accession>A0ABD0Z5A1</accession>
<dbReference type="AlphaFoldDB" id="A0ABD0Z5A1"/>
<protein>
    <submittedName>
        <fullName evidence="2">Uncharacterized protein</fullName>
    </submittedName>
</protein>
<comment type="caution">
    <text evidence="2">The sequence shown here is derived from an EMBL/GenBank/DDBJ whole genome shotgun (WGS) entry which is preliminary data.</text>
</comment>
<feature type="compositionally biased region" description="Basic and acidic residues" evidence="1">
    <location>
        <begin position="13"/>
        <end position="22"/>
    </location>
</feature>
<evidence type="ECO:0000256" key="1">
    <source>
        <dbReference type="SAM" id="MobiDB-lite"/>
    </source>
</evidence>
<keyword evidence="3" id="KW-1185">Reference proteome</keyword>
<proteinExistence type="predicted"/>
<evidence type="ECO:0000313" key="2">
    <source>
        <dbReference type="EMBL" id="KAL1131258.1"/>
    </source>
</evidence>
<organism evidence="2 3">
    <name type="scientific">Ranatra chinensis</name>
    <dbReference type="NCBI Taxonomy" id="642074"/>
    <lineage>
        <taxon>Eukaryota</taxon>
        <taxon>Metazoa</taxon>
        <taxon>Ecdysozoa</taxon>
        <taxon>Arthropoda</taxon>
        <taxon>Hexapoda</taxon>
        <taxon>Insecta</taxon>
        <taxon>Pterygota</taxon>
        <taxon>Neoptera</taxon>
        <taxon>Paraneoptera</taxon>
        <taxon>Hemiptera</taxon>
        <taxon>Heteroptera</taxon>
        <taxon>Panheteroptera</taxon>
        <taxon>Nepomorpha</taxon>
        <taxon>Nepidae</taxon>
        <taxon>Ranatrinae</taxon>
        <taxon>Ranatra</taxon>
    </lineage>
</organism>
<reference evidence="2 3" key="1">
    <citation type="submission" date="2024-07" db="EMBL/GenBank/DDBJ databases">
        <title>Chromosome-level genome assembly of the water stick insect Ranatra chinensis (Heteroptera: Nepidae).</title>
        <authorList>
            <person name="Liu X."/>
        </authorList>
    </citation>
    <scope>NUCLEOTIDE SEQUENCE [LARGE SCALE GENOMIC DNA]</scope>
    <source>
        <strain evidence="2">Cailab_2021Rc</strain>
        <tissue evidence="2">Muscle</tissue>
    </source>
</reference>
<dbReference type="Proteomes" id="UP001558652">
    <property type="component" value="Unassembled WGS sequence"/>
</dbReference>